<dbReference type="OrthoDB" id="6382785at2759"/>
<accession>A0A7R9BMM6</accession>
<evidence type="ECO:0000256" key="7">
    <source>
        <dbReference type="ARBA" id="ARBA00023053"/>
    </source>
</evidence>
<keyword evidence="8 12" id="KW-0406">Ion transport</keyword>
<evidence type="ECO:0000256" key="11">
    <source>
        <dbReference type="ARBA" id="ARBA00023303"/>
    </source>
</evidence>
<gene>
    <name evidence="14" type="ORF">NMOB1V02_LOCUS4792</name>
</gene>
<keyword evidence="5 12" id="KW-0812">Transmembrane</keyword>
<keyword evidence="7" id="KW-0915">Sodium</keyword>
<dbReference type="InterPro" id="IPR001873">
    <property type="entry name" value="ENaC"/>
</dbReference>
<keyword evidence="15" id="KW-1185">Reference proteome</keyword>
<sequence>MPHNSKVTFIRQQRVDATFLKFAGRTSLAGIKQIQRAKSQETRVLWVGIFTFLFGFTLWNTLAVGIDFLSFPVTTIVNITSQTKILLPTVTLCNRNPVECSKLVALFLQHPGDEGLKNLLNYSNCLDTVSRPKSYSLSALIKNEAEPVQTWVLSLEKLLIAKNWSNIEAFNRQLTPECREGIKTINPREGQHSVIDQFLTNFAINCKSVSLKSLLFPEFEPRNFDVNSKKTFDTLETHFADRFYTELAMLYRRLTVEMRFRHEEYSESIIGSGAGARVKITHPGELQNPNQDGGFVSPNTETNFAMNTFKVVRLPAPYESSCWDHWEQSPVIPFIPENATSNVSEKNQWYSQGVSYLCGAQLKPGRRPNSRAMKNVLS</sequence>
<dbReference type="PRINTS" id="PR01078">
    <property type="entry name" value="AMINACHANNEL"/>
</dbReference>
<proteinExistence type="inferred from homology"/>
<evidence type="ECO:0000256" key="2">
    <source>
        <dbReference type="ARBA" id="ARBA00007193"/>
    </source>
</evidence>
<keyword evidence="10 12" id="KW-0739">Sodium transport</keyword>
<dbReference type="PANTHER" id="PTHR11690:SF248">
    <property type="entry name" value="PICKPOCKET 17, ISOFORM A"/>
    <property type="match status" value="1"/>
</dbReference>
<keyword evidence="4 12" id="KW-0894">Sodium channel</keyword>
<dbReference type="GO" id="GO:0015280">
    <property type="term" value="F:ligand-gated sodium channel activity"/>
    <property type="evidence" value="ECO:0007669"/>
    <property type="project" value="TreeGrafter"/>
</dbReference>
<dbReference type="Proteomes" id="UP000678499">
    <property type="component" value="Unassembled WGS sequence"/>
</dbReference>
<evidence type="ECO:0000256" key="10">
    <source>
        <dbReference type="ARBA" id="ARBA00023201"/>
    </source>
</evidence>
<evidence type="ECO:0000256" key="8">
    <source>
        <dbReference type="ARBA" id="ARBA00023065"/>
    </source>
</evidence>
<dbReference type="PANTHER" id="PTHR11690">
    <property type="entry name" value="AMILORIDE-SENSITIVE SODIUM CHANNEL-RELATED"/>
    <property type="match status" value="1"/>
</dbReference>
<reference evidence="14" key="1">
    <citation type="submission" date="2020-11" db="EMBL/GenBank/DDBJ databases">
        <authorList>
            <person name="Tran Van P."/>
        </authorList>
    </citation>
    <scope>NUCLEOTIDE SEQUENCE</scope>
</reference>
<evidence type="ECO:0000256" key="13">
    <source>
        <dbReference type="SAM" id="Phobius"/>
    </source>
</evidence>
<evidence type="ECO:0000256" key="4">
    <source>
        <dbReference type="ARBA" id="ARBA00022461"/>
    </source>
</evidence>
<dbReference type="GO" id="GO:0005886">
    <property type="term" value="C:plasma membrane"/>
    <property type="evidence" value="ECO:0007669"/>
    <property type="project" value="TreeGrafter"/>
</dbReference>
<evidence type="ECO:0000313" key="15">
    <source>
        <dbReference type="Proteomes" id="UP000678499"/>
    </source>
</evidence>
<evidence type="ECO:0000313" key="14">
    <source>
        <dbReference type="EMBL" id="CAD7277050.1"/>
    </source>
</evidence>
<evidence type="ECO:0000256" key="12">
    <source>
        <dbReference type="RuleBase" id="RU000679"/>
    </source>
</evidence>
<evidence type="ECO:0000256" key="6">
    <source>
        <dbReference type="ARBA" id="ARBA00022989"/>
    </source>
</evidence>
<evidence type="ECO:0000256" key="1">
    <source>
        <dbReference type="ARBA" id="ARBA00004141"/>
    </source>
</evidence>
<evidence type="ECO:0000256" key="9">
    <source>
        <dbReference type="ARBA" id="ARBA00023136"/>
    </source>
</evidence>
<evidence type="ECO:0000256" key="3">
    <source>
        <dbReference type="ARBA" id="ARBA00022448"/>
    </source>
</evidence>
<keyword evidence="11 12" id="KW-0407">Ion channel</keyword>
<comment type="similarity">
    <text evidence="2 12">Belongs to the amiloride-sensitive sodium channel (TC 1.A.6) family.</text>
</comment>
<dbReference type="AlphaFoldDB" id="A0A7R9BMM6"/>
<comment type="subcellular location">
    <subcellularLocation>
        <location evidence="1">Membrane</location>
        <topology evidence="1">Multi-pass membrane protein</topology>
    </subcellularLocation>
</comment>
<keyword evidence="9 13" id="KW-0472">Membrane</keyword>
<dbReference type="Pfam" id="PF00858">
    <property type="entry name" value="ASC"/>
    <property type="match status" value="1"/>
</dbReference>
<keyword evidence="6 13" id="KW-1133">Transmembrane helix</keyword>
<evidence type="ECO:0000256" key="5">
    <source>
        <dbReference type="ARBA" id="ARBA00022692"/>
    </source>
</evidence>
<keyword evidence="3 12" id="KW-0813">Transport</keyword>
<protein>
    <submittedName>
        <fullName evidence="14">Uncharacterized protein</fullName>
    </submittedName>
</protein>
<feature type="transmembrane region" description="Helical" evidence="13">
    <location>
        <begin position="44"/>
        <end position="66"/>
    </location>
</feature>
<dbReference type="EMBL" id="CAJPEX010000783">
    <property type="protein sequence ID" value="CAG0917202.1"/>
    <property type="molecule type" value="Genomic_DNA"/>
</dbReference>
<organism evidence="14">
    <name type="scientific">Notodromas monacha</name>
    <dbReference type="NCBI Taxonomy" id="399045"/>
    <lineage>
        <taxon>Eukaryota</taxon>
        <taxon>Metazoa</taxon>
        <taxon>Ecdysozoa</taxon>
        <taxon>Arthropoda</taxon>
        <taxon>Crustacea</taxon>
        <taxon>Oligostraca</taxon>
        <taxon>Ostracoda</taxon>
        <taxon>Podocopa</taxon>
        <taxon>Podocopida</taxon>
        <taxon>Cypridocopina</taxon>
        <taxon>Cypridoidea</taxon>
        <taxon>Cyprididae</taxon>
        <taxon>Notodromas</taxon>
    </lineage>
</organism>
<name>A0A7R9BMM6_9CRUS</name>
<dbReference type="EMBL" id="OA882820">
    <property type="protein sequence ID" value="CAD7277050.1"/>
    <property type="molecule type" value="Genomic_DNA"/>
</dbReference>